<sequence length="180" mass="20076">MVGLVVTRVEWVEAGVELLATEGAPAITIERLTGALGMTKGSFYHHFAGAGGFKTALLEYFEQQYTTRLIDAVQGGDAEPRAKLEHLFRLVLTDRDNVALEIAVRAWALQDAEVRAVQERVDATRTSYVRELCRGLGAEIDPDRYAQLLYLILIGAEQVLPTVDRDDLREIYSLTLRLID</sequence>
<keyword evidence="2 4" id="KW-0238">DNA-binding</keyword>
<dbReference type="InterPro" id="IPR009057">
    <property type="entry name" value="Homeodomain-like_sf"/>
</dbReference>
<evidence type="ECO:0000313" key="6">
    <source>
        <dbReference type="EMBL" id="GAA1550924.1"/>
    </source>
</evidence>
<comment type="caution">
    <text evidence="6">The sequence shown here is derived from an EMBL/GenBank/DDBJ whole genome shotgun (WGS) entry which is preliminary data.</text>
</comment>
<dbReference type="SUPFAM" id="SSF46689">
    <property type="entry name" value="Homeodomain-like"/>
    <property type="match status" value="1"/>
</dbReference>
<dbReference type="Gene3D" id="1.10.357.10">
    <property type="entry name" value="Tetracycline Repressor, domain 2"/>
    <property type="match status" value="1"/>
</dbReference>
<keyword evidence="3" id="KW-0804">Transcription</keyword>
<dbReference type="EMBL" id="BAAAPH010000001">
    <property type="protein sequence ID" value="GAA1550924.1"/>
    <property type="molecule type" value="Genomic_DNA"/>
</dbReference>
<accession>A0ABP4MWM1</accession>
<feature type="domain" description="HTH tetR-type" evidence="5">
    <location>
        <begin position="5"/>
        <end position="65"/>
    </location>
</feature>
<evidence type="ECO:0000256" key="3">
    <source>
        <dbReference type="ARBA" id="ARBA00023163"/>
    </source>
</evidence>
<protein>
    <submittedName>
        <fullName evidence="6">TetR/AcrR family transcriptional regulator</fullName>
    </submittedName>
</protein>
<proteinExistence type="predicted"/>
<evidence type="ECO:0000256" key="2">
    <source>
        <dbReference type="ARBA" id="ARBA00023125"/>
    </source>
</evidence>
<feature type="DNA-binding region" description="H-T-H motif" evidence="4">
    <location>
        <begin position="28"/>
        <end position="47"/>
    </location>
</feature>
<reference evidence="7" key="1">
    <citation type="journal article" date="2019" name="Int. J. Syst. Evol. Microbiol.">
        <title>The Global Catalogue of Microorganisms (GCM) 10K type strain sequencing project: providing services to taxonomists for standard genome sequencing and annotation.</title>
        <authorList>
            <consortium name="The Broad Institute Genomics Platform"/>
            <consortium name="The Broad Institute Genome Sequencing Center for Infectious Disease"/>
            <person name="Wu L."/>
            <person name="Ma J."/>
        </authorList>
    </citation>
    <scope>NUCLEOTIDE SEQUENCE [LARGE SCALE GENOMIC DNA]</scope>
    <source>
        <strain evidence="7">JCM 15572</strain>
    </source>
</reference>
<evidence type="ECO:0000313" key="7">
    <source>
        <dbReference type="Proteomes" id="UP001501705"/>
    </source>
</evidence>
<evidence type="ECO:0000256" key="4">
    <source>
        <dbReference type="PROSITE-ProRule" id="PRU00335"/>
    </source>
</evidence>
<dbReference type="Pfam" id="PF00440">
    <property type="entry name" value="TetR_N"/>
    <property type="match status" value="1"/>
</dbReference>
<evidence type="ECO:0000259" key="5">
    <source>
        <dbReference type="PROSITE" id="PS50977"/>
    </source>
</evidence>
<keyword evidence="7" id="KW-1185">Reference proteome</keyword>
<dbReference type="InterPro" id="IPR001647">
    <property type="entry name" value="HTH_TetR"/>
</dbReference>
<dbReference type="PANTHER" id="PTHR47506:SF1">
    <property type="entry name" value="HTH-TYPE TRANSCRIPTIONAL REGULATOR YJDC"/>
    <property type="match status" value="1"/>
</dbReference>
<dbReference type="Proteomes" id="UP001501705">
    <property type="component" value="Unassembled WGS sequence"/>
</dbReference>
<organism evidence="6 7">
    <name type="scientific">Kribbella hippodromi</name>
    <dbReference type="NCBI Taxonomy" id="434347"/>
    <lineage>
        <taxon>Bacteria</taxon>
        <taxon>Bacillati</taxon>
        <taxon>Actinomycetota</taxon>
        <taxon>Actinomycetes</taxon>
        <taxon>Propionibacteriales</taxon>
        <taxon>Kribbellaceae</taxon>
        <taxon>Kribbella</taxon>
    </lineage>
</organism>
<name>A0ABP4MWM1_9ACTN</name>
<gene>
    <name evidence="6" type="ORF">GCM10009804_04360</name>
</gene>
<dbReference type="PANTHER" id="PTHR47506">
    <property type="entry name" value="TRANSCRIPTIONAL REGULATORY PROTEIN"/>
    <property type="match status" value="1"/>
</dbReference>
<evidence type="ECO:0000256" key="1">
    <source>
        <dbReference type="ARBA" id="ARBA00023015"/>
    </source>
</evidence>
<dbReference type="PROSITE" id="PS50977">
    <property type="entry name" value="HTH_TETR_2"/>
    <property type="match status" value="1"/>
</dbReference>
<keyword evidence="1" id="KW-0805">Transcription regulation</keyword>